<sequence length="141" mass="15792">MTYGTTPAIQANDFLLEGQNKQIHFGATTFPGVPFLSYKDEEDESNDREFRGDEIDIQETKFGKLITVLIGQVPDSHMVYLALLLPTIYLPGQTREFPVKTIAVVTTHRTPFIGRRGNVNGLQLDTYDTLTLKGTARFIIA</sequence>
<dbReference type="EMBL" id="FOHI01000001">
    <property type="protein sequence ID" value="SES71966.1"/>
    <property type="molecule type" value="Genomic_DNA"/>
</dbReference>
<reference evidence="1 2" key="1">
    <citation type="submission" date="2016-10" db="EMBL/GenBank/DDBJ databases">
        <authorList>
            <person name="de Groot N.N."/>
        </authorList>
    </citation>
    <scope>NUCLEOTIDE SEQUENCE [LARGE SCALE GENOMIC DNA]</scope>
    <source>
        <strain evidence="1 2">Nl7</strain>
    </source>
</reference>
<dbReference type="OrthoDB" id="8566213at2"/>
<evidence type="ECO:0000313" key="2">
    <source>
        <dbReference type="Proteomes" id="UP000183339"/>
    </source>
</evidence>
<gene>
    <name evidence="1" type="ORF">SAMN05216412_101358</name>
</gene>
<dbReference type="RefSeq" id="WP_074703963.1">
    <property type="nucleotide sequence ID" value="NZ_FOHI01000001.1"/>
</dbReference>
<evidence type="ECO:0000313" key="1">
    <source>
        <dbReference type="EMBL" id="SES71966.1"/>
    </source>
</evidence>
<dbReference type="AlphaFoldDB" id="A0A1H9YTS8"/>
<dbReference type="Proteomes" id="UP000183339">
    <property type="component" value="Unassembled WGS sequence"/>
</dbReference>
<organism evidence="1 2">
    <name type="scientific">Nitrosospira multiformis</name>
    <dbReference type="NCBI Taxonomy" id="1231"/>
    <lineage>
        <taxon>Bacteria</taxon>
        <taxon>Pseudomonadati</taxon>
        <taxon>Pseudomonadota</taxon>
        <taxon>Betaproteobacteria</taxon>
        <taxon>Nitrosomonadales</taxon>
        <taxon>Nitrosomonadaceae</taxon>
        <taxon>Nitrosospira</taxon>
    </lineage>
</organism>
<protein>
    <submittedName>
        <fullName evidence="1">Uncharacterized protein</fullName>
    </submittedName>
</protein>
<proteinExistence type="predicted"/>
<name>A0A1H9YTS8_9PROT</name>
<accession>A0A1H9YTS8</accession>